<dbReference type="SUPFAM" id="SSF53448">
    <property type="entry name" value="Nucleotide-diphospho-sugar transferases"/>
    <property type="match status" value="1"/>
</dbReference>
<accession>A0A150FPI8</accession>
<dbReference type="InterPro" id="IPR018294">
    <property type="entry name" value="ISPD_synthase_CS"/>
</dbReference>
<feature type="site" description="Transition state stabilizer" evidence="7">
    <location>
        <position position="21"/>
    </location>
</feature>
<dbReference type="RefSeq" id="WP_149683765.1">
    <property type="nucleotide sequence ID" value="NZ_FRBG01000019.1"/>
</dbReference>
<feature type="site" description="Transition state stabilizer" evidence="7">
    <location>
        <position position="14"/>
    </location>
</feature>
<dbReference type="GO" id="GO:0050518">
    <property type="term" value="F:2-C-methyl-D-erythritol 4-phosphate cytidylyltransferase activity"/>
    <property type="evidence" value="ECO:0007669"/>
    <property type="project" value="UniProtKB-UniRule"/>
</dbReference>
<dbReference type="PROSITE" id="PS01295">
    <property type="entry name" value="ISPD"/>
    <property type="match status" value="1"/>
</dbReference>
<feature type="site" description="Positions MEP for the nucleophilic attack" evidence="7">
    <location>
        <position position="154"/>
    </location>
</feature>
<dbReference type="STRING" id="1121328.JWYL7_0023"/>
<dbReference type="Gene3D" id="3.90.550.10">
    <property type="entry name" value="Spore Coat Polysaccharide Biosynthesis Protein SpsA, Chain A"/>
    <property type="match status" value="1"/>
</dbReference>
<evidence type="ECO:0000313" key="11">
    <source>
        <dbReference type="Proteomes" id="UP000323392"/>
    </source>
</evidence>
<evidence type="ECO:0000256" key="7">
    <source>
        <dbReference type="HAMAP-Rule" id="MF_00108"/>
    </source>
</evidence>
<dbReference type="CDD" id="cd02516">
    <property type="entry name" value="CDP-ME_synthetase"/>
    <property type="match status" value="1"/>
</dbReference>
<dbReference type="HAMAP" id="MF_00108">
    <property type="entry name" value="IspD"/>
    <property type="match status" value="1"/>
</dbReference>
<comment type="caution">
    <text evidence="8">The sequence shown here is derived from an EMBL/GenBank/DDBJ whole genome shotgun (WGS) entry which is preliminary data.</text>
</comment>
<evidence type="ECO:0000256" key="2">
    <source>
        <dbReference type="ARBA" id="ARBA00004787"/>
    </source>
</evidence>
<dbReference type="FunFam" id="3.90.550.10:FF:000003">
    <property type="entry name" value="2-C-methyl-D-erythritol 4-phosphate cytidylyltransferase"/>
    <property type="match status" value="1"/>
</dbReference>
<dbReference type="EC" id="2.7.7.60" evidence="7"/>
<comment type="function">
    <text evidence="7">Catalyzes the formation of 4-diphosphocytidyl-2-C-methyl-D-erythritol from CTP and 2-C-methyl-D-erythritol 4-phosphate (MEP).</text>
</comment>
<feature type="site" description="Positions MEP for the nucleophilic attack" evidence="7">
    <location>
        <position position="210"/>
    </location>
</feature>
<dbReference type="PANTHER" id="PTHR32125">
    <property type="entry name" value="2-C-METHYL-D-ERYTHRITOL 4-PHOSPHATE CYTIDYLYLTRANSFERASE, CHLOROPLASTIC"/>
    <property type="match status" value="1"/>
</dbReference>
<protein>
    <recommendedName>
        <fullName evidence="7">2-C-methyl-D-erythritol 4-phosphate cytidylyltransferase</fullName>
        <ecNumber evidence="7">2.7.7.60</ecNumber>
    </recommendedName>
    <alternativeName>
        <fullName evidence="7">4-diphosphocytidyl-2C-methyl-D-erythritol synthase</fullName>
    </alternativeName>
    <alternativeName>
        <fullName evidence="7">MEP cytidylyltransferase</fullName>
        <shortName evidence="7">MCT</shortName>
    </alternativeName>
</protein>
<reference evidence="9 11" key="2">
    <citation type="submission" date="2016-11" db="EMBL/GenBank/DDBJ databases">
        <authorList>
            <person name="Varghese N."/>
            <person name="Submissions S."/>
        </authorList>
    </citation>
    <scope>NUCLEOTIDE SEQUENCE [LARGE SCALE GENOMIC DNA]</scope>
    <source>
        <strain evidence="9 11">DSM 7308</strain>
    </source>
</reference>
<evidence type="ECO:0000313" key="10">
    <source>
        <dbReference type="Proteomes" id="UP000092605"/>
    </source>
</evidence>
<name>A0A150FPI8_CLOPD</name>
<evidence type="ECO:0000256" key="5">
    <source>
        <dbReference type="ARBA" id="ARBA00022695"/>
    </source>
</evidence>
<comment type="similarity">
    <text evidence="3 7">Belongs to the IspD/TarI cytidylyltransferase family. IspD subfamily.</text>
</comment>
<keyword evidence="4 7" id="KW-0808">Transferase</keyword>
<dbReference type="InterPro" id="IPR029044">
    <property type="entry name" value="Nucleotide-diphossugar_trans"/>
</dbReference>
<keyword evidence="6 7" id="KW-0414">Isoprene biosynthesis</keyword>
<sequence>MNSVIIVAAGKGKRMNKDINKQYIKLLDKEIIYYTISAFDKNENIDEIIVVISENEKDYFYENILNKYNFTKSIKVVFGGKERQDSVLSGIKALDKMCKIVLIHDGARPFIDNNIIDSVIRETKEHKAVVVGVPVKDTIKVIDEKNYIKTTPERKFLWAVQTPQAFDVDILKESYKKAYKDNYYGTDDSMIVERCSYKVKMILGSYENIKITTEEDLYIGEEILKRRR</sequence>
<keyword evidence="5 7" id="KW-0548">Nucleotidyltransferase</keyword>
<dbReference type="EMBL" id="FRBG01000019">
    <property type="protein sequence ID" value="SHL27156.1"/>
    <property type="molecule type" value="Genomic_DNA"/>
</dbReference>
<keyword evidence="11" id="KW-1185">Reference proteome</keyword>
<evidence type="ECO:0000313" key="9">
    <source>
        <dbReference type="EMBL" id="SHL27156.1"/>
    </source>
</evidence>
<dbReference type="GO" id="GO:0019288">
    <property type="term" value="P:isopentenyl diphosphate biosynthetic process, methylerythritol 4-phosphate pathway"/>
    <property type="evidence" value="ECO:0007669"/>
    <property type="project" value="UniProtKB-UniRule"/>
</dbReference>
<dbReference type="EMBL" id="LSFY01000001">
    <property type="protein sequence ID" value="KXZ38950.1"/>
    <property type="molecule type" value="Genomic_DNA"/>
</dbReference>
<comment type="catalytic activity">
    <reaction evidence="1 7">
        <text>2-C-methyl-D-erythritol 4-phosphate + CTP + H(+) = 4-CDP-2-C-methyl-D-erythritol + diphosphate</text>
        <dbReference type="Rhea" id="RHEA:13429"/>
        <dbReference type="ChEBI" id="CHEBI:15378"/>
        <dbReference type="ChEBI" id="CHEBI:33019"/>
        <dbReference type="ChEBI" id="CHEBI:37563"/>
        <dbReference type="ChEBI" id="CHEBI:57823"/>
        <dbReference type="ChEBI" id="CHEBI:58262"/>
        <dbReference type="EC" id="2.7.7.60"/>
    </reaction>
</comment>
<dbReference type="InterPro" id="IPR034683">
    <property type="entry name" value="IspD/TarI"/>
</dbReference>
<dbReference type="NCBIfam" id="TIGR00453">
    <property type="entry name" value="ispD"/>
    <property type="match status" value="1"/>
</dbReference>
<dbReference type="Proteomes" id="UP000323392">
    <property type="component" value="Unassembled WGS sequence"/>
</dbReference>
<dbReference type="UniPathway" id="UPA00056">
    <property type="reaction ID" value="UER00093"/>
</dbReference>
<dbReference type="OrthoDB" id="9806837at2"/>
<evidence type="ECO:0000256" key="3">
    <source>
        <dbReference type="ARBA" id="ARBA00009789"/>
    </source>
</evidence>
<organism evidence="8 10">
    <name type="scientific">Alkalithermobacter thermoalcaliphilus JW-YL-7 = DSM 7308</name>
    <dbReference type="NCBI Taxonomy" id="1121328"/>
    <lineage>
        <taxon>Bacteria</taxon>
        <taxon>Bacillati</taxon>
        <taxon>Bacillota</taxon>
        <taxon>Clostridia</taxon>
        <taxon>Peptostreptococcales</taxon>
        <taxon>Tepidibacteraceae</taxon>
        <taxon>Alkalithermobacter</taxon>
    </lineage>
</organism>
<dbReference type="InterPro" id="IPR050088">
    <property type="entry name" value="IspD/TarI_cytidylyltransf_bact"/>
</dbReference>
<dbReference type="PANTHER" id="PTHR32125:SF4">
    <property type="entry name" value="2-C-METHYL-D-ERYTHRITOL 4-PHOSPHATE CYTIDYLYLTRANSFERASE, CHLOROPLASTIC"/>
    <property type="match status" value="1"/>
</dbReference>
<dbReference type="InterPro" id="IPR001228">
    <property type="entry name" value="IspD"/>
</dbReference>
<dbReference type="Pfam" id="PF01128">
    <property type="entry name" value="IspD"/>
    <property type="match status" value="1"/>
</dbReference>
<evidence type="ECO:0000256" key="1">
    <source>
        <dbReference type="ARBA" id="ARBA00001282"/>
    </source>
</evidence>
<gene>
    <name evidence="7" type="primary">ispD</name>
    <name evidence="8" type="ORF">JWYL7_0023</name>
    <name evidence="9" type="ORF">SAMN05661008_01786</name>
</gene>
<evidence type="ECO:0000313" key="8">
    <source>
        <dbReference type="EMBL" id="KXZ38950.1"/>
    </source>
</evidence>
<proteinExistence type="inferred from homology"/>
<evidence type="ECO:0000256" key="6">
    <source>
        <dbReference type="ARBA" id="ARBA00023229"/>
    </source>
</evidence>
<dbReference type="Proteomes" id="UP000092605">
    <property type="component" value="Unassembled WGS sequence"/>
</dbReference>
<evidence type="ECO:0000256" key="4">
    <source>
        <dbReference type="ARBA" id="ARBA00022679"/>
    </source>
</evidence>
<comment type="pathway">
    <text evidence="2 7">Isoprenoid biosynthesis; isopentenyl diphosphate biosynthesis via DXP pathway; isopentenyl diphosphate from 1-deoxy-D-xylulose 5-phosphate: step 2/6.</text>
</comment>
<dbReference type="AlphaFoldDB" id="A0A150FPI8"/>
<reference evidence="8 10" key="1">
    <citation type="submission" date="2016-02" db="EMBL/GenBank/DDBJ databases">
        <title>Draft genome sequence for Clostridium paradoxum JW-YL-7.</title>
        <authorList>
            <person name="Utturkar S.M."/>
            <person name="Lancaster A."/>
            <person name="Poole F.L."/>
            <person name="Adams M.W."/>
            <person name="Brown S.D."/>
        </authorList>
    </citation>
    <scope>NUCLEOTIDE SEQUENCE [LARGE SCALE GENOMIC DNA]</scope>
    <source>
        <strain evidence="8 10">JW-YL-7</strain>
    </source>
</reference>
<dbReference type="PATRIC" id="fig|1121328.3.peg.23"/>